<keyword evidence="2" id="KW-1185">Reference proteome</keyword>
<protein>
    <submittedName>
        <fullName evidence="1">Uncharacterized protein</fullName>
    </submittedName>
</protein>
<evidence type="ECO:0000313" key="1">
    <source>
        <dbReference type="EMBL" id="KAB1215702.1"/>
    </source>
</evidence>
<reference evidence="1 2" key="1">
    <citation type="journal article" date="2019" name="Plant Biotechnol. J.">
        <title>The red bayberry genome and genetic basis of sex determination.</title>
        <authorList>
            <person name="Jia H.M."/>
            <person name="Jia H.J."/>
            <person name="Cai Q.L."/>
            <person name="Wang Y."/>
            <person name="Zhao H.B."/>
            <person name="Yang W.F."/>
            <person name="Wang G.Y."/>
            <person name="Li Y.H."/>
            <person name="Zhan D.L."/>
            <person name="Shen Y.T."/>
            <person name="Niu Q.F."/>
            <person name="Chang L."/>
            <person name="Qiu J."/>
            <person name="Zhao L."/>
            <person name="Xie H.B."/>
            <person name="Fu W.Y."/>
            <person name="Jin J."/>
            <person name="Li X.W."/>
            <person name="Jiao Y."/>
            <person name="Zhou C.C."/>
            <person name="Tu T."/>
            <person name="Chai C.Y."/>
            <person name="Gao J.L."/>
            <person name="Fan L.J."/>
            <person name="van de Weg E."/>
            <person name="Wang J.Y."/>
            <person name="Gao Z.S."/>
        </authorList>
    </citation>
    <scope>NUCLEOTIDE SEQUENCE [LARGE SCALE GENOMIC DNA]</scope>
    <source>
        <tissue evidence="1">Leaves</tissue>
    </source>
</reference>
<dbReference type="OrthoDB" id="1748414at2759"/>
<sequence>MGEVDRAFIQKLAWNLLNRPDALRAQIVKAECFPKSSVPEAGGKSNAQGITRVLDSLRLNVFYLPCNDSSIRIWEDPWIPTLEWYHPEWNPAVSPNSLVSRVVDPVDKATGGWNMISCLLLPLLVRC</sequence>
<accession>A0A6A1VRV9</accession>
<organism evidence="1 2">
    <name type="scientific">Morella rubra</name>
    <name type="common">Chinese bayberry</name>
    <dbReference type="NCBI Taxonomy" id="262757"/>
    <lineage>
        <taxon>Eukaryota</taxon>
        <taxon>Viridiplantae</taxon>
        <taxon>Streptophyta</taxon>
        <taxon>Embryophyta</taxon>
        <taxon>Tracheophyta</taxon>
        <taxon>Spermatophyta</taxon>
        <taxon>Magnoliopsida</taxon>
        <taxon>eudicotyledons</taxon>
        <taxon>Gunneridae</taxon>
        <taxon>Pentapetalae</taxon>
        <taxon>rosids</taxon>
        <taxon>fabids</taxon>
        <taxon>Fagales</taxon>
        <taxon>Myricaceae</taxon>
        <taxon>Morella</taxon>
    </lineage>
</organism>
<comment type="caution">
    <text evidence="1">The sequence shown here is derived from an EMBL/GenBank/DDBJ whole genome shotgun (WGS) entry which is preliminary data.</text>
</comment>
<dbReference type="AlphaFoldDB" id="A0A6A1VRV9"/>
<proteinExistence type="predicted"/>
<evidence type="ECO:0000313" key="2">
    <source>
        <dbReference type="Proteomes" id="UP000516437"/>
    </source>
</evidence>
<name>A0A6A1VRV9_9ROSI</name>
<gene>
    <name evidence="1" type="ORF">CJ030_MR4G004740</name>
</gene>
<dbReference type="Proteomes" id="UP000516437">
    <property type="component" value="Chromosome 4"/>
</dbReference>
<dbReference type="EMBL" id="RXIC02000022">
    <property type="protein sequence ID" value="KAB1215702.1"/>
    <property type="molecule type" value="Genomic_DNA"/>
</dbReference>